<feature type="compositionally biased region" description="Low complexity" evidence="3">
    <location>
        <begin position="265"/>
        <end position="275"/>
    </location>
</feature>
<evidence type="ECO:0000313" key="7">
    <source>
        <dbReference type="Proteomes" id="UP001165065"/>
    </source>
</evidence>
<dbReference type="EMBL" id="BRYA01000034">
    <property type="protein sequence ID" value="GMI33588.1"/>
    <property type="molecule type" value="Genomic_DNA"/>
</dbReference>
<gene>
    <name evidence="6" type="ORF">TrCOL_g719</name>
</gene>
<evidence type="ECO:0000256" key="4">
    <source>
        <dbReference type="SAM" id="SignalP"/>
    </source>
</evidence>
<dbReference type="InterPro" id="IPR040372">
    <property type="entry name" value="YaeB-like"/>
</dbReference>
<dbReference type="InterPro" id="IPR023370">
    <property type="entry name" value="TrmO-like_N"/>
</dbReference>
<dbReference type="InterPro" id="IPR036414">
    <property type="entry name" value="YaeB_N_sf"/>
</dbReference>
<accession>A0A9W7L5F4</accession>
<evidence type="ECO:0000256" key="1">
    <source>
        <dbReference type="ARBA" id="ARBA00022691"/>
    </source>
</evidence>
<dbReference type="CDD" id="cd09281">
    <property type="entry name" value="UPF0066"/>
    <property type="match status" value="1"/>
</dbReference>
<dbReference type="InterPro" id="IPR036413">
    <property type="entry name" value="YaeB-like_sf"/>
</dbReference>
<sequence>MSQAFLSPSLFLALIVVSAATRKPVHSSPPSSTDDVTSSPEYQALLKRAASERKGRINTEVKFRKYIKDQASATSPSSSPDSLLMNPIAYIRTPFIKKTGCPRQPQTCPSSLGQIVLTKETSRECLTQLSSYSHIWVIFTFDNNTDVRTSAVNYKAKITPPRIKPPGTKVGCLSTRTPHRPNNVGLSLLKLHKVEGSTITVTGVDLCDKTPIYDIKPFVPWDVPGYVSGGNWGGEMLDVLRCPEWVWDPCAASELSSSSRPKHTPPSALPSTSASTVKWTESAEEDLAFLVSRGVFAPLYPKKSPTSAPLVKSAVTEILLQDPRHNRQKGTSTGSEGYRIVFCEAAVTFRVEGGVTRVVEIKKAEWEDGDDGRMRFMKKPES</sequence>
<dbReference type="SUPFAM" id="SSF118196">
    <property type="entry name" value="YaeB-like"/>
    <property type="match status" value="1"/>
</dbReference>
<feature type="region of interest" description="Disordered" evidence="3">
    <location>
        <begin position="254"/>
        <end position="275"/>
    </location>
</feature>
<evidence type="ECO:0000259" key="5">
    <source>
        <dbReference type="PROSITE" id="PS51668"/>
    </source>
</evidence>
<dbReference type="Pfam" id="PF01980">
    <property type="entry name" value="TrmO_N"/>
    <property type="match status" value="1"/>
</dbReference>
<dbReference type="Proteomes" id="UP001165065">
    <property type="component" value="Unassembled WGS sequence"/>
</dbReference>
<evidence type="ECO:0000256" key="3">
    <source>
        <dbReference type="SAM" id="MobiDB-lite"/>
    </source>
</evidence>
<keyword evidence="7" id="KW-1185">Reference proteome</keyword>
<dbReference type="PANTHER" id="PTHR12818">
    <property type="entry name" value="TRNA (ADENINE(37)-N6)-METHYLTRANSFERASE"/>
    <property type="match status" value="1"/>
</dbReference>
<keyword evidence="4" id="KW-0732">Signal</keyword>
<protein>
    <recommendedName>
        <fullName evidence="5">TsaA-like domain-containing protein</fullName>
    </recommendedName>
</protein>
<reference evidence="7" key="1">
    <citation type="journal article" date="2023" name="Commun. Biol.">
        <title>Genome analysis of Parmales, the sister group of diatoms, reveals the evolutionary specialization of diatoms from phago-mixotrophs to photoautotrophs.</title>
        <authorList>
            <person name="Ban H."/>
            <person name="Sato S."/>
            <person name="Yoshikawa S."/>
            <person name="Yamada K."/>
            <person name="Nakamura Y."/>
            <person name="Ichinomiya M."/>
            <person name="Sato N."/>
            <person name="Blanc-Mathieu R."/>
            <person name="Endo H."/>
            <person name="Kuwata A."/>
            <person name="Ogata H."/>
        </authorList>
    </citation>
    <scope>NUCLEOTIDE SEQUENCE [LARGE SCALE GENOMIC DNA]</scope>
</reference>
<dbReference type="AlphaFoldDB" id="A0A9W7L5F4"/>
<feature type="signal peptide" evidence="4">
    <location>
        <begin position="1"/>
        <end position="27"/>
    </location>
</feature>
<dbReference type="PROSITE" id="PS51668">
    <property type="entry name" value="TSAA_2"/>
    <property type="match status" value="1"/>
</dbReference>
<feature type="chain" id="PRO_5040719290" description="TsaA-like domain-containing protein" evidence="4">
    <location>
        <begin position="28"/>
        <end position="382"/>
    </location>
</feature>
<dbReference type="PANTHER" id="PTHR12818:SF0">
    <property type="entry name" value="TRNA (ADENINE(37)-N6)-METHYLTRANSFERASE"/>
    <property type="match status" value="1"/>
</dbReference>
<proteinExistence type="inferred from homology"/>
<dbReference type="OrthoDB" id="4882at2759"/>
<evidence type="ECO:0000256" key="2">
    <source>
        <dbReference type="ARBA" id="ARBA00033753"/>
    </source>
</evidence>
<evidence type="ECO:0000313" key="6">
    <source>
        <dbReference type="EMBL" id="GMI33588.1"/>
    </source>
</evidence>
<dbReference type="Gene3D" id="2.40.30.70">
    <property type="entry name" value="YaeB-like"/>
    <property type="match status" value="1"/>
</dbReference>
<name>A0A9W7L5F4_9STRA</name>
<organism evidence="6 7">
    <name type="scientific">Triparma columacea</name>
    <dbReference type="NCBI Taxonomy" id="722753"/>
    <lineage>
        <taxon>Eukaryota</taxon>
        <taxon>Sar</taxon>
        <taxon>Stramenopiles</taxon>
        <taxon>Ochrophyta</taxon>
        <taxon>Bolidophyceae</taxon>
        <taxon>Parmales</taxon>
        <taxon>Triparmaceae</taxon>
        <taxon>Triparma</taxon>
    </lineage>
</organism>
<comment type="similarity">
    <text evidence="2">Belongs to the tRNA methyltransferase O family.</text>
</comment>
<keyword evidence="1" id="KW-0949">S-adenosyl-L-methionine</keyword>
<dbReference type="Gene3D" id="3.30.2310.10">
    <property type="entry name" value="YaeB-like"/>
    <property type="match status" value="1"/>
</dbReference>
<feature type="domain" description="TsaA-like" evidence="5">
    <location>
        <begin position="85"/>
        <end position="227"/>
    </location>
</feature>
<comment type="caution">
    <text evidence="6">The sequence shown here is derived from an EMBL/GenBank/DDBJ whole genome shotgun (WGS) entry which is preliminary data.</text>
</comment>